<dbReference type="InterPro" id="IPR015424">
    <property type="entry name" value="PyrdxlP-dep_Trfase"/>
</dbReference>
<dbReference type="InterPro" id="IPR010164">
    <property type="entry name" value="Orn_aminotrans"/>
</dbReference>
<evidence type="ECO:0000313" key="8">
    <source>
        <dbReference type="EMBL" id="VAX08434.1"/>
    </source>
</evidence>
<name>A0A3B1B8W2_9ZZZZ</name>
<dbReference type="FunFam" id="3.40.640.10:FF:000011">
    <property type="entry name" value="Ornithine aminotransferase"/>
    <property type="match status" value="1"/>
</dbReference>
<evidence type="ECO:0000256" key="7">
    <source>
        <dbReference type="ARBA" id="ARBA00030587"/>
    </source>
</evidence>
<evidence type="ECO:0000256" key="4">
    <source>
        <dbReference type="ARBA" id="ARBA00022576"/>
    </source>
</evidence>
<keyword evidence="4 8" id="KW-0032">Aminotransferase</keyword>
<organism evidence="8">
    <name type="scientific">hydrothermal vent metagenome</name>
    <dbReference type="NCBI Taxonomy" id="652676"/>
    <lineage>
        <taxon>unclassified sequences</taxon>
        <taxon>metagenomes</taxon>
        <taxon>ecological metagenomes</taxon>
    </lineage>
</organism>
<dbReference type="PANTHER" id="PTHR11986">
    <property type="entry name" value="AMINOTRANSFERASE CLASS III"/>
    <property type="match status" value="1"/>
</dbReference>
<dbReference type="GO" id="GO:0055129">
    <property type="term" value="P:L-proline biosynthetic process"/>
    <property type="evidence" value="ECO:0007669"/>
    <property type="project" value="UniProtKB-UniPathway"/>
</dbReference>
<dbReference type="EC" id="2.6.1.13" evidence="3"/>
<dbReference type="AlphaFoldDB" id="A0A3B1B8W2"/>
<evidence type="ECO:0000256" key="3">
    <source>
        <dbReference type="ARBA" id="ARBA00012924"/>
    </source>
</evidence>
<dbReference type="GO" id="GO:0004587">
    <property type="term" value="F:ornithine aminotransferase activity"/>
    <property type="evidence" value="ECO:0007669"/>
    <property type="project" value="UniProtKB-EC"/>
</dbReference>
<protein>
    <recommendedName>
        <fullName evidence="3">ornithine aminotransferase</fullName>
        <ecNumber evidence="3">2.6.1.13</ecNumber>
    </recommendedName>
    <alternativeName>
        <fullName evidence="7">Ornithine--oxo-acid aminotransferase</fullName>
    </alternativeName>
</protein>
<sequence>MDGKSSHPIPIIRKNKVMTSQTDIINQTDRRSTHNYNPLPLVLERGEGVWVWDTDGNKYLDCLSAYSAVNQGHCHPKIIAAMGEQAQKITLTSRAFHNDRMGPFLEKLCQMAKMDKALPMNTGAEAVETAIKAVRKWGYEVKGVENNKAEIIVVRDNFHGRTITAVSMSSEAEYRKNFGPFTPGFKLIDYDDLPALEQAITPNTVALIMEPIQGEAGIIIPSDGFLTKARKICKENNMLFVLDEIQTGLGRTGKTFCFQHEENAAPDILIVGKALSGGVYPVSAILASDEVMGVFTPGIHGSTFGGNPLGAAIGLAALKVIEEENLAERSQILGDYLMSKLQNIKTNKISEIRGKGLFIGIELDPSLGGARSYCEALMKRGILCKETHEHVIRLAPPLIIENEQIDWMVDQIAAVLKD</sequence>
<dbReference type="PIRSF" id="PIRSF000521">
    <property type="entry name" value="Transaminase_4ab_Lys_Orn"/>
    <property type="match status" value="1"/>
</dbReference>
<dbReference type="Pfam" id="PF00202">
    <property type="entry name" value="Aminotran_3"/>
    <property type="match status" value="1"/>
</dbReference>
<dbReference type="GO" id="GO:0042802">
    <property type="term" value="F:identical protein binding"/>
    <property type="evidence" value="ECO:0007669"/>
    <property type="project" value="TreeGrafter"/>
</dbReference>
<dbReference type="GO" id="GO:0030170">
    <property type="term" value="F:pyridoxal phosphate binding"/>
    <property type="evidence" value="ECO:0007669"/>
    <property type="project" value="InterPro"/>
</dbReference>
<dbReference type="Gene3D" id="3.40.640.10">
    <property type="entry name" value="Type I PLP-dependent aspartate aminotransferase-like (Major domain)"/>
    <property type="match status" value="1"/>
</dbReference>
<dbReference type="SUPFAM" id="SSF53383">
    <property type="entry name" value="PLP-dependent transferases"/>
    <property type="match status" value="1"/>
</dbReference>
<gene>
    <name evidence="8" type="ORF">MNBD_ALPHA03-908</name>
</gene>
<evidence type="ECO:0000256" key="2">
    <source>
        <dbReference type="ARBA" id="ARBA00004998"/>
    </source>
</evidence>
<dbReference type="NCBIfam" id="TIGR01885">
    <property type="entry name" value="Orn_aminotrans"/>
    <property type="match status" value="1"/>
</dbReference>
<dbReference type="InterPro" id="IPR049704">
    <property type="entry name" value="Aminotrans_3_PPA_site"/>
</dbReference>
<accession>A0A3B1B8W2</accession>
<reference evidence="8" key="1">
    <citation type="submission" date="2018-06" db="EMBL/GenBank/DDBJ databases">
        <authorList>
            <person name="Zhirakovskaya E."/>
        </authorList>
    </citation>
    <scope>NUCLEOTIDE SEQUENCE</scope>
</reference>
<keyword evidence="6" id="KW-0663">Pyridoxal phosphate</keyword>
<dbReference type="UniPathway" id="UPA00098">
    <property type="reaction ID" value="UER00358"/>
</dbReference>
<evidence type="ECO:0000256" key="1">
    <source>
        <dbReference type="ARBA" id="ARBA00001933"/>
    </source>
</evidence>
<dbReference type="InterPro" id="IPR005814">
    <property type="entry name" value="Aminotrans_3"/>
</dbReference>
<dbReference type="Gene3D" id="3.90.1150.10">
    <property type="entry name" value="Aspartate Aminotransferase, domain 1"/>
    <property type="match status" value="1"/>
</dbReference>
<proteinExistence type="predicted"/>
<comment type="cofactor">
    <cofactor evidence="1">
        <name>pyridoxal 5'-phosphate</name>
        <dbReference type="ChEBI" id="CHEBI:597326"/>
    </cofactor>
</comment>
<evidence type="ECO:0000256" key="5">
    <source>
        <dbReference type="ARBA" id="ARBA00022679"/>
    </source>
</evidence>
<dbReference type="EMBL" id="UOFW01000240">
    <property type="protein sequence ID" value="VAX08434.1"/>
    <property type="molecule type" value="Genomic_DNA"/>
</dbReference>
<keyword evidence="5 8" id="KW-0808">Transferase</keyword>
<dbReference type="PANTHER" id="PTHR11986:SF18">
    <property type="entry name" value="ORNITHINE AMINOTRANSFERASE, MITOCHONDRIAL"/>
    <property type="match status" value="1"/>
</dbReference>
<dbReference type="InterPro" id="IPR015421">
    <property type="entry name" value="PyrdxlP-dep_Trfase_major"/>
</dbReference>
<dbReference type="PROSITE" id="PS00600">
    <property type="entry name" value="AA_TRANSFER_CLASS_3"/>
    <property type="match status" value="1"/>
</dbReference>
<comment type="pathway">
    <text evidence="2">Amino-acid biosynthesis; L-proline biosynthesis; L-glutamate 5-semialdehyde from L-ornithine: step 1/1.</text>
</comment>
<dbReference type="CDD" id="cd00610">
    <property type="entry name" value="OAT_like"/>
    <property type="match status" value="1"/>
</dbReference>
<dbReference type="InterPro" id="IPR015422">
    <property type="entry name" value="PyrdxlP-dep_Trfase_small"/>
</dbReference>
<evidence type="ECO:0000256" key="6">
    <source>
        <dbReference type="ARBA" id="ARBA00022898"/>
    </source>
</evidence>
<dbReference type="InterPro" id="IPR050103">
    <property type="entry name" value="Class-III_PLP-dep_AT"/>
</dbReference>